<dbReference type="Pfam" id="PF20242">
    <property type="entry name" value="Emfourin"/>
    <property type="match status" value="1"/>
</dbReference>
<sequence length="98" mass="10621">MDMLTIERLGGLAGIGQPGSRIRSQGEQPLNALSADDRASVEALFRKPPSRRQAAPMMRDGFRYRITRSGEAGRQQTIEVPEAAVPPALRACVTDSLT</sequence>
<dbReference type="AlphaFoldDB" id="A0A2U8WS92"/>
<protein>
    <submittedName>
        <fullName evidence="1">Uncharacterized protein</fullName>
    </submittedName>
</protein>
<dbReference type="RefSeq" id="WP_109960620.1">
    <property type="nucleotide sequence ID" value="NZ_CP029553.1"/>
</dbReference>
<dbReference type="OrthoDB" id="8238452at2"/>
<name>A0A2U8WS92_9HYPH</name>
<gene>
    <name evidence="1" type="ORF">DK419_19890</name>
</gene>
<dbReference type="EMBL" id="CP029553">
    <property type="protein sequence ID" value="AWN48331.1"/>
    <property type="molecule type" value="Genomic_DNA"/>
</dbReference>
<proteinExistence type="predicted"/>
<dbReference type="KEGG" id="mtea:DK419_19890"/>
<evidence type="ECO:0000313" key="1">
    <source>
        <dbReference type="EMBL" id="AWN48331.1"/>
    </source>
</evidence>
<organism evidence="1 2">
    <name type="scientific">Methylobacterium terrae</name>
    <dbReference type="NCBI Taxonomy" id="2202827"/>
    <lineage>
        <taxon>Bacteria</taxon>
        <taxon>Pseudomonadati</taxon>
        <taxon>Pseudomonadota</taxon>
        <taxon>Alphaproteobacteria</taxon>
        <taxon>Hyphomicrobiales</taxon>
        <taxon>Methylobacteriaceae</taxon>
        <taxon>Methylobacterium</taxon>
    </lineage>
</organism>
<dbReference type="Proteomes" id="UP000245444">
    <property type="component" value="Chromosome"/>
</dbReference>
<accession>A0A2U8WS92</accession>
<dbReference type="InterPro" id="IPR049457">
    <property type="entry name" value="Emfourin"/>
</dbReference>
<reference evidence="1 2" key="1">
    <citation type="submission" date="2018-05" db="EMBL/GenBank/DDBJ databases">
        <title>Complete Genome Sequence of Methylobacterium sp. 17Sr1-28.</title>
        <authorList>
            <person name="Srinivasan S."/>
        </authorList>
    </citation>
    <scope>NUCLEOTIDE SEQUENCE [LARGE SCALE GENOMIC DNA]</scope>
    <source>
        <strain evidence="1 2">17Sr1-28</strain>
    </source>
</reference>
<evidence type="ECO:0000313" key="2">
    <source>
        <dbReference type="Proteomes" id="UP000245444"/>
    </source>
</evidence>
<keyword evidence="2" id="KW-1185">Reference proteome</keyword>